<gene>
    <name evidence="3" type="ORF">J2T60_001743</name>
</gene>
<name>A0ABT1GBJ9_9GAMM</name>
<protein>
    <recommendedName>
        <fullName evidence="2">DUF4382 domain-containing protein</fullName>
    </recommendedName>
</protein>
<evidence type="ECO:0000259" key="2">
    <source>
        <dbReference type="Pfam" id="PF14321"/>
    </source>
</evidence>
<comment type="caution">
    <text evidence="3">The sequence shown here is derived from an EMBL/GenBank/DDBJ whole genome shotgun (WGS) entry which is preliminary data.</text>
</comment>
<dbReference type="InterPro" id="IPR025491">
    <property type="entry name" value="DUF4382"/>
</dbReference>
<dbReference type="EMBL" id="JALJYF010000002">
    <property type="protein sequence ID" value="MCP1727743.1"/>
    <property type="molecule type" value="Genomic_DNA"/>
</dbReference>
<feature type="signal peptide" evidence="1">
    <location>
        <begin position="1"/>
        <end position="24"/>
    </location>
</feature>
<proteinExistence type="predicted"/>
<evidence type="ECO:0000313" key="4">
    <source>
        <dbReference type="Proteomes" id="UP001523550"/>
    </source>
</evidence>
<keyword evidence="1" id="KW-0732">Signal</keyword>
<evidence type="ECO:0000313" key="3">
    <source>
        <dbReference type="EMBL" id="MCP1727743.1"/>
    </source>
</evidence>
<organism evidence="3 4">
    <name type="scientific">Natronospira proteinivora</name>
    <dbReference type="NCBI Taxonomy" id="1807133"/>
    <lineage>
        <taxon>Bacteria</taxon>
        <taxon>Pseudomonadati</taxon>
        <taxon>Pseudomonadota</taxon>
        <taxon>Gammaproteobacteria</taxon>
        <taxon>Natronospirales</taxon>
        <taxon>Natronospiraceae</taxon>
        <taxon>Natronospira</taxon>
    </lineage>
</organism>
<sequence length="297" mass="31717">MKTSVFGKNIAMAALLLGSAGFLAACFSSSDDDASLTLSLTDAPVDEAEAVVVRFTGVELQHSGEGRVVFEFDEPREIDLLALQGEAHEVILDDESLPAGEYQWIQLNVEAQRGVEDSYIETSDGGIHSLYVPSGAQSGLRLVSGFTLSANDVADFTIDFDLRKSVHRPGGAFNDYFLRPALRLVDNTEVGTLAGSVSASWAGDEACTPAVYVYEGHGAETGSEGSDNAPVTSSGVAMNEDGIFLFEIGFLLVGDYTAAFTCEADEDDPEEANDIEFLQVQDTAIEVGETTEIRFEP</sequence>
<accession>A0ABT1GBJ9</accession>
<evidence type="ECO:0000256" key="1">
    <source>
        <dbReference type="SAM" id="SignalP"/>
    </source>
</evidence>
<feature type="chain" id="PRO_5047489950" description="DUF4382 domain-containing protein" evidence="1">
    <location>
        <begin position="25"/>
        <end position="297"/>
    </location>
</feature>
<dbReference type="RefSeq" id="WP_253448453.1">
    <property type="nucleotide sequence ID" value="NZ_JALJYF010000002.1"/>
</dbReference>
<dbReference type="Pfam" id="PF14321">
    <property type="entry name" value="DUF4382"/>
    <property type="match status" value="1"/>
</dbReference>
<dbReference type="PROSITE" id="PS51257">
    <property type="entry name" value="PROKAR_LIPOPROTEIN"/>
    <property type="match status" value="1"/>
</dbReference>
<keyword evidence="4" id="KW-1185">Reference proteome</keyword>
<reference evidence="3 4" key="1">
    <citation type="submission" date="2022-03" db="EMBL/GenBank/DDBJ databases">
        <title>Genomic Encyclopedia of Type Strains, Phase III (KMG-III): the genomes of soil and plant-associated and newly described type strains.</title>
        <authorList>
            <person name="Whitman W."/>
        </authorList>
    </citation>
    <scope>NUCLEOTIDE SEQUENCE [LARGE SCALE GENOMIC DNA]</scope>
    <source>
        <strain evidence="3 4">BSker1</strain>
    </source>
</reference>
<feature type="domain" description="DUF4382" evidence="2">
    <location>
        <begin position="34"/>
        <end position="180"/>
    </location>
</feature>
<dbReference type="Proteomes" id="UP001523550">
    <property type="component" value="Unassembled WGS sequence"/>
</dbReference>